<dbReference type="EMBL" id="LS974620">
    <property type="protein sequence ID" value="CAG7908113.1"/>
    <property type="molecule type" value="Genomic_DNA"/>
</dbReference>
<dbReference type="EMBL" id="LR031576">
    <property type="protein sequence ID" value="VDD15269.1"/>
    <property type="molecule type" value="Genomic_DNA"/>
</dbReference>
<evidence type="ECO:0000313" key="1">
    <source>
        <dbReference type="EMBL" id="CAG7908113.1"/>
    </source>
</evidence>
<gene>
    <name evidence="2" type="ORF">BRAA04T18371Z</name>
    <name evidence="1" type="ORF">BRAPAZ1V2_A04P30140.2</name>
</gene>
<accession>A0A3P6D7E2</accession>
<evidence type="ECO:0000313" key="2">
    <source>
        <dbReference type="EMBL" id="VDD15269.1"/>
    </source>
</evidence>
<dbReference type="Proteomes" id="UP000694005">
    <property type="component" value="Chromosome A04"/>
</dbReference>
<name>A0A3P6D7E2_BRACM</name>
<reference evidence="2" key="1">
    <citation type="submission" date="2018-11" db="EMBL/GenBank/DDBJ databases">
        <authorList>
            <consortium name="Genoscope - CEA"/>
            <person name="William W."/>
        </authorList>
    </citation>
    <scope>NUCLEOTIDE SEQUENCE</scope>
</reference>
<protein>
    <submittedName>
        <fullName evidence="1">Uncharacterized protein</fullName>
    </submittedName>
</protein>
<organism evidence="2">
    <name type="scientific">Brassica campestris</name>
    <name type="common">Field mustard</name>
    <dbReference type="NCBI Taxonomy" id="3711"/>
    <lineage>
        <taxon>Eukaryota</taxon>
        <taxon>Viridiplantae</taxon>
        <taxon>Streptophyta</taxon>
        <taxon>Embryophyta</taxon>
        <taxon>Tracheophyta</taxon>
        <taxon>Spermatophyta</taxon>
        <taxon>Magnoliopsida</taxon>
        <taxon>eudicotyledons</taxon>
        <taxon>Gunneridae</taxon>
        <taxon>Pentapetalae</taxon>
        <taxon>rosids</taxon>
        <taxon>malvids</taxon>
        <taxon>Brassicales</taxon>
        <taxon>Brassicaceae</taxon>
        <taxon>Brassiceae</taxon>
        <taxon>Brassica</taxon>
    </lineage>
</organism>
<dbReference type="Gramene" id="A04p30140.2_BraZ1">
    <property type="protein sequence ID" value="A04p30140.2_BraZ1.CDS.1"/>
    <property type="gene ID" value="A04g30140.2_BraZ1"/>
</dbReference>
<proteinExistence type="predicted"/>
<dbReference type="AlphaFoldDB" id="A0A3P6D7E2"/>
<sequence length="115" mass="13300">MMNDMMEHFTKQDEANKATSKRLNVIYAALTPHAATNLQLPMVNKRQGEFFVLLWHEKLVKKPRGKSPTCRVGSKPSIPRYITQRARTRASCHPEDSFAKEINYVKVHQTEKFLS</sequence>